<evidence type="ECO:0000256" key="1">
    <source>
        <dbReference type="SAM" id="MobiDB-lite"/>
    </source>
</evidence>
<dbReference type="Gene3D" id="1.10.357.10">
    <property type="entry name" value="Tetracycline Repressor, domain 2"/>
    <property type="match status" value="1"/>
</dbReference>
<comment type="caution">
    <text evidence="3">The sequence shown here is derived from an EMBL/GenBank/DDBJ whole genome shotgun (WGS) entry which is preliminary data.</text>
</comment>
<evidence type="ECO:0000313" key="3">
    <source>
        <dbReference type="EMBL" id="MBB5114413.1"/>
    </source>
</evidence>
<name>A0ABR6MGB2_MICEC</name>
<reference evidence="3 4" key="1">
    <citation type="submission" date="2020-08" db="EMBL/GenBank/DDBJ databases">
        <title>Sequencing the genomes of 1000 actinobacteria strains.</title>
        <authorList>
            <person name="Klenk H.-P."/>
        </authorList>
    </citation>
    <scope>NUCLEOTIDE SEQUENCE [LARGE SCALE GENOMIC DNA]</scope>
    <source>
        <strain evidence="3 4">DSM 43036</strain>
    </source>
</reference>
<keyword evidence="4" id="KW-1185">Reference proteome</keyword>
<feature type="domain" description="Tetracyclin repressor-like C-terminal group 31" evidence="2">
    <location>
        <begin position="86"/>
        <end position="171"/>
    </location>
</feature>
<evidence type="ECO:0000313" key="4">
    <source>
        <dbReference type="Proteomes" id="UP000618986"/>
    </source>
</evidence>
<gene>
    <name evidence="3" type="ORF">FHU28_004252</name>
</gene>
<protein>
    <recommendedName>
        <fullName evidence="2">Tetracyclin repressor-like C-terminal group 31 domain-containing protein</fullName>
    </recommendedName>
</protein>
<dbReference type="EMBL" id="JACHJC010000001">
    <property type="protein sequence ID" value="MBB5114413.1"/>
    <property type="molecule type" value="Genomic_DNA"/>
</dbReference>
<dbReference type="Pfam" id="PF17940">
    <property type="entry name" value="TetR_C_31"/>
    <property type="match status" value="1"/>
</dbReference>
<dbReference type="InterPro" id="IPR041583">
    <property type="entry name" value="TetR_C_31"/>
</dbReference>
<feature type="region of interest" description="Disordered" evidence="1">
    <location>
        <begin position="1"/>
        <end position="42"/>
    </location>
</feature>
<dbReference type="Proteomes" id="UP000618986">
    <property type="component" value="Unassembled WGS sequence"/>
</dbReference>
<evidence type="ECO:0000259" key="2">
    <source>
        <dbReference type="Pfam" id="PF17940"/>
    </source>
</evidence>
<sequence length="176" mass="18294">MDAEGRGAQGGLQVGALDPGQPPAVAGAKSTGRVGPAVAPHGVTEAERVEPAQRVGHQRQAGAEFARAVRALQHRDAPSAPTQRDGRLLEATHRPELRAILHHGSVLRVQARELLSRAGAAEPLRQGDQFVAFVDGLLFDRLVGAGALSAPPPGTPAGRDDLRAAVRTLLRAFTGA</sequence>
<organism evidence="3 4">
    <name type="scientific">Micromonospora echinospora</name>
    <name type="common">Micromonospora purpurea</name>
    <dbReference type="NCBI Taxonomy" id="1877"/>
    <lineage>
        <taxon>Bacteria</taxon>
        <taxon>Bacillati</taxon>
        <taxon>Actinomycetota</taxon>
        <taxon>Actinomycetes</taxon>
        <taxon>Micromonosporales</taxon>
        <taxon>Micromonosporaceae</taxon>
        <taxon>Micromonospora</taxon>
    </lineage>
</organism>
<accession>A0ABR6MGB2</accession>
<proteinExistence type="predicted"/>